<organism evidence="2 3">
    <name type="scientific">Streptomyces beijiangensis</name>
    <dbReference type="NCBI Taxonomy" id="163361"/>
    <lineage>
        <taxon>Bacteria</taxon>
        <taxon>Bacillati</taxon>
        <taxon>Actinomycetota</taxon>
        <taxon>Actinomycetes</taxon>
        <taxon>Kitasatosporales</taxon>
        <taxon>Streptomycetaceae</taxon>
        <taxon>Streptomyces</taxon>
    </lineage>
</organism>
<evidence type="ECO:0000256" key="1">
    <source>
        <dbReference type="SAM" id="Phobius"/>
    </source>
</evidence>
<dbReference type="EMBL" id="JAFLRJ010001092">
    <property type="protein sequence ID" value="MBO0517998.1"/>
    <property type="molecule type" value="Genomic_DNA"/>
</dbReference>
<protein>
    <submittedName>
        <fullName evidence="2">Uncharacterized protein</fullName>
    </submittedName>
</protein>
<keyword evidence="1" id="KW-1133">Transmembrane helix</keyword>
<gene>
    <name evidence="2" type="ORF">J0695_40690</name>
</gene>
<reference evidence="2" key="1">
    <citation type="submission" date="2021-03" db="EMBL/GenBank/DDBJ databases">
        <title>Streptomyces poriferae sp. nov., a novel marine sponge-derived Actinobacteria species with anti-MRSA activity.</title>
        <authorList>
            <person name="Sandoval-Powers M."/>
            <person name="Kralova S."/>
            <person name="Nguyen G.-S."/>
            <person name="Fawwal D."/>
            <person name="Degnes K."/>
            <person name="Klinkenberg G."/>
            <person name="Sletta H."/>
            <person name="Wentzel A."/>
            <person name="Liles M.R."/>
        </authorList>
    </citation>
    <scope>NUCLEOTIDE SEQUENCE</scope>
    <source>
        <strain evidence="2">DSM 41794</strain>
    </source>
</reference>
<keyword evidence="1" id="KW-0812">Transmembrane</keyword>
<feature type="non-terminal residue" evidence="2">
    <location>
        <position position="69"/>
    </location>
</feature>
<proteinExistence type="predicted"/>
<evidence type="ECO:0000313" key="2">
    <source>
        <dbReference type="EMBL" id="MBO0517998.1"/>
    </source>
</evidence>
<dbReference type="AlphaFoldDB" id="A0A939JKV8"/>
<comment type="caution">
    <text evidence="2">The sequence shown here is derived from an EMBL/GenBank/DDBJ whole genome shotgun (WGS) entry which is preliminary data.</text>
</comment>
<dbReference type="Proteomes" id="UP000664167">
    <property type="component" value="Unassembled WGS sequence"/>
</dbReference>
<evidence type="ECO:0000313" key="3">
    <source>
        <dbReference type="Proteomes" id="UP000664167"/>
    </source>
</evidence>
<sequence length="69" mass="7083">VDAPVDRVRAVVGHRAQVLTGDARRRADPDAGQDEEALVTVVSVLGTAGGVTVFVSVFVVASTFAFSVA</sequence>
<name>A0A939JKV8_9ACTN</name>
<feature type="non-terminal residue" evidence="2">
    <location>
        <position position="1"/>
    </location>
</feature>
<feature type="transmembrane region" description="Helical" evidence="1">
    <location>
        <begin position="37"/>
        <end position="66"/>
    </location>
</feature>
<dbReference type="RefSeq" id="WP_206969834.1">
    <property type="nucleotide sequence ID" value="NZ_JAFLRJ010001092.1"/>
</dbReference>
<accession>A0A939JKV8</accession>
<keyword evidence="1" id="KW-0472">Membrane</keyword>
<keyword evidence="3" id="KW-1185">Reference proteome</keyword>